<evidence type="ECO:0000256" key="5">
    <source>
        <dbReference type="ARBA" id="ARBA00022643"/>
    </source>
</evidence>
<protein>
    <submittedName>
        <fullName evidence="13">Unannotated protein</fullName>
    </submittedName>
</protein>
<dbReference type="GO" id="GO:0046872">
    <property type="term" value="F:metal ion binding"/>
    <property type="evidence" value="ECO:0007669"/>
    <property type="project" value="UniProtKB-KW"/>
</dbReference>
<keyword evidence="8" id="KW-0408">Iron</keyword>
<keyword evidence="4" id="KW-0285">Flavoprotein</keyword>
<dbReference type="EMBL" id="CAFBOF010000001">
    <property type="protein sequence ID" value="CAB4968184.1"/>
    <property type="molecule type" value="Genomic_DNA"/>
</dbReference>
<dbReference type="InterPro" id="IPR001155">
    <property type="entry name" value="OxRdtase_FMN_N"/>
</dbReference>
<dbReference type="PRINTS" id="PR00368">
    <property type="entry name" value="FADPNR"/>
</dbReference>
<dbReference type="EMBL" id="CAFBMM010000001">
    <property type="protein sequence ID" value="CAB4893595.1"/>
    <property type="molecule type" value="Genomic_DNA"/>
</dbReference>
<dbReference type="Gene3D" id="3.20.20.70">
    <property type="entry name" value="Aldolase class I"/>
    <property type="match status" value="1"/>
</dbReference>
<evidence type="ECO:0000259" key="10">
    <source>
        <dbReference type="Pfam" id="PF00724"/>
    </source>
</evidence>
<dbReference type="Gene3D" id="3.40.50.720">
    <property type="entry name" value="NAD(P)-binding Rossmann-like Domain"/>
    <property type="match status" value="1"/>
</dbReference>
<dbReference type="AlphaFoldDB" id="A0A6J7FJJ5"/>
<organism evidence="13">
    <name type="scientific">freshwater metagenome</name>
    <dbReference type="NCBI Taxonomy" id="449393"/>
    <lineage>
        <taxon>unclassified sequences</taxon>
        <taxon>metagenomes</taxon>
        <taxon>ecological metagenomes</taxon>
    </lineage>
</organism>
<evidence type="ECO:0000259" key="11">
    <source>
        <dbReference type="Pfam" id="PF07992"/>
    </source>
</evidence>
<feature type="domain" description="NADH:flavin oxidoreductase/NADH oxidase N-terminal" evidence="10">
    <location>
        <begin position="6"/>
        <end position="342"/>
    </location>
</feature>
<keyword evidence="9" id="KW-0411">Iron-sulfur</keyword>
<dbReference type="InterPro" id="IPR051793">
    <property type="entry name" value="NADH:flavin_oxidoreductase"/>
</dbReference>
<keyword evidence="6" id="KW-0479">Metal-binding</keyword>
<gene>
    <name evidence="12" type="ORF">UFOPK2683_00623</name>
    <name evidence="13" type="ORF">UFOPK3605_00058</name>
    <name evidence="14" type="ORF">UFOPK3897_00062</name>
    <name evidence="15" type="ORF">UFOPK4121_00097</name>
</gene>
<dbReference type="SUPFAM" id="SSF51395">
    <property type="entry name" value="FMN-linked oxidoreductases"/>
    <property type="match status" value="1"/>
</dbReference>
<dbReference type="InterPro" id="IPR013785">
    <property type="entry name" value="Aldolase_TIM"/>
</dbReference>
<evidence type="ECO:0000256" key="8">
    <source>
        <dbReference type="ARBA" id="ARBA00023004"/>
    </source>
</evidence>
<evidence type="ECO:0000256" key="4">
    <source>
        <dbReference type="ARBA" id="ARBA00022630"/>
    </source>
</evidence>
<keyword evidence="7" id="KW-0560">Oxidoreductase</keyword>
<dbReference type="GO" id="GO:0051536">
    <property type="term" value="F:iron-sulfur cluster binding"/>
    <property type="evidence" value="ECO:0007669"/>
    <property type="project" value="UniProtKB-KW"/>
</dbReference>
<dbReference type="GO" id="GO:0016491">
    <property type="term" value="F:oxidoreductase activity"/>
    <property type="evidence" value="ECO:0007669"/>
    <property type="project" value="UniProtKB-KW"/>
</dbReference>
<evidence type="ECO:0000256" key="2">
    <source>
        <dbReference type="ARBA" id="ARBA00001966"/>
    </source>
</evidence>
<evidence type="ECO:0000256" key="9">
    <source>
        <dbReference type="ARBA" id="ARBA00023014"/>
    </source>
</evidence>
<name>A0A6J7FJJ5_9ZZZZ</name>
<dbReference type="SUPFAM" id="SSF51905">
    <property type="entry name" value="FAD/NAD(P)-binding domain"/>
    <property type="match status" value="1"/>
</dbReference>
<dbReference type="PANTHER" id="PTHR42917">
    <property type="entry name" value="2,4-DIENOYL-COA REDUCTASE"/>
    <property type="match status" value="1"/>
</dbReference>
<dbReference type="EMBL" id="CAFBPQ010000001">
    <property type="protein sequence ID" value="CAB5011874.1"/>
    <property type="molecule type" value="Genomic_DNA"/>
</dbReference>
<dbReference type="Pfam" id="PF07992">
    <property type="entry name" value="Pyr_redox_2"/>
    <property type="match status" value="1"/>
</dbReference>
<dbReference type="EMBL" id="CAEZYK010000026">
    <property type="protein sequence ID" value="CAB4721055.1"/>
    <property type="molecule type" value="Genomic_DNA"/>
</dbReference>
<keyword evidence="5" id="KW-0288">FMN</keyword>
<reference evidence="13" key="1">
    <citation type="submission" date="2020-05" db="EMBL/GenBank/DDBJ databases">
        <authorList>
            <person name="Chiriac C."/>
            <person name="Salcher M."/>
            <person name="Ghai R."/>
            <person name="Kavagutti S V."/>
        </authorList>
    </citation>
    <scope>NUCLEOTIDE SEQUENCE</scope>
</reference>
<proteinExistence type="inferred from homology"/>
<evidence type="ECO:0000313" key="14">
    <source>
        <dbReference type="EMBL" id="CAB4968184.1"/>
    </source>
</evidence>
<evidence type="ECO:0000256" key="3">
    <source>
        <dbReference type="ARBA" id="ARBA00011048"/>
    </source>
</evidence>
<dbReference type="InterPro" id="IPR023753">
    <property type="entry name" value="FAD/NAD-binding_dom"/>
</dbReference>
<evidence type="ECO:0000313" key="12">
    <source>
        <dbReference type="EMBL" id="CAB4721055.1"/>
    </source>
</evidence>
<comment type="cofactor">
    <cofactor evidence="2">
        <name>[4Fe-4S] cluster</name>
        <dbReference type="ChEBI" id="CHEBI:49883"/>
    </cofactor>
</comment>
<dbReference type="SUPFAM" id="SSF51971">
    <property type="entry name" value="Nucleotide-binding domain"/>
    <property type="match status" value="1"/>
</dbReference>
<evidence type="ECO:0000313" key="13">
    <source>
        <dbReference type="EMBL" id="CAB4893595.1"/>
    </source>
</evidence>
<comment type="cofactor">
    <cofactor evidence="1">
        <name>FMN</name>
        <dbReference type="ChEBI" id="CHEBI:58210"/>
    </cofactor>
</comment>
<dbReference type="Pfam" id="PF00724">
    <property type="entry name" value="Oxidored_FMN"/>
    <property type="match status" value="1"/>
</dbReference>
<feature type="domain" description="FAD/NAD(P)-binding" evidence="11">
    <location>
        <begin position="390"/>
        <end position="514"/>
    </location>
</feature>
<sequence length="665" mass="71680">MSFENIFQPIYVGRSEFRNRIIFGAHFTMFTEPNPVWGEPGYYGRRYGRYLADRAQGGVAAVIAGETAVSADTAYKMPNNANGWDPQCIPHYEQLTAQVHEHGAKVLLQLTHSGAMSLGNWSKQVAIGPSVSPDYSEAPKAMDKKDIRAVIDAHVVCAQNAVAGGFDGIEIQSAHGYLLHQFLSPKFNFRSDAYGGSLENRMRLGSEIMRAVREAVGDEIIVGMRLAGDDEQRHGPGLSADDCADIAMGYENLSDYFNVSVGIGGVGMVRTNYSPHLFGVYAAHTIKKSVPDTPVFAVHRIITPEEADGVIERHEADGITLVRALIADPEWVNKAAENREQEIRKCTGINASCYGNLLQSMPINCVQNPAVGREDDLGLGTLGLAATSKRVVVIGGGPGGLEAAATAATRGHRVVLLEQNDQLGGALRWAAELPGRKEIWEIAQWRIDECERLGVDVRLETPACVESVLALAPEAIIVATGGRATKFGRSAYHPMPVPGSESDWVIDHVEALTRLLENPDSLGERIVILDALGHAAAIGLGEMLAVNQKFSTCVTPLPLPIALDGETQAAILPRAVQAGMIWRPNNAMVAIGNHDVTIVDVHSHQFETISDIDTVVIVTHGLPEEDLYLALELAAECSVVRIGDAVAVRPVDRAVYDGHLAARAL</sequence>
<comment type="similarity">
    <text evidence="3">In the N-terminal section; belongs to the NADH:flavin oxidoreductase/NADH oxidase family.</text>
</comment>
<dbReference type="GO" id="GO:0010181">
    <property type="term" value="F:FMN binding"/>
    <property type="evidence" value="ECO:0007669"/>
    <property type="project" value="InterPro"/>
</dbReference>
<dbReference type="InterPro" id="IPR036188">
    <property type="entry name" value="FAD/NAD-bd_sf"/>
</dbReference>
<evidence type="ECO:0000256" key="7">
    <source>
        <dbReference type="ARBA" id="ARBA00023002"/>
    </source>
</evidence>
<evidence type="ECO:0000256" key="6">
    <source>
        <dbReference type="ARBA" id="ARBA00022723"/>
    </source>
</evidence>
<evidence type="ECO:0000313" key="15">
    <source>
        <dbReference type="EMBL" id="CAB5011874.1"/>
    </source>
</evidence>
<dbReference type="PANTHER" id="PTHR42917:SF2">
    <property type="entry name" value="2,4-DIENOYL-COA REDUCTASE [(2E)-ENOYL-COA-PRODUCING]"/>
    <property type="match status" value="1"/>
</dbReference>
<dbReference type="Gene3D" id="3.50.50.60">
    <property type="entry name" value="FAD/NAD(P)-binding domain"/>
    <property type="match status" value="1"/>
</dbReference>
<evidence type="ECO:0000256" key="1">
    <source>
        <dbReference type="ARBA" id="ARBA00001917"/>
    </source>
</evidence>
<accession>A0A6J7FJJ5</accession>